<feature type="non-terminal residue" evidence="1">
    <location>
        <position position="200"/>
    </location>
</feature>
<dbReference type="EMBL" id="UINC01007737">
    <property type="protein sequence ID" value="SVA34854.1"/>
    <property type="molecule type" value="Genomic_DNA"/>
</dbReference>
<reference evidence="1" key="1">
    <citation type="submission" date="2018-05" db="EMBL/GenBank/DDBJ databases">
        <authorList>
            <person name="Lanie J.A."/>
            <person name="Ng W.-L."/>
            <person name="Kazmierczak K.M."/>
            <person name="Andrzejewski T.M."/>
            <person name="Davidsen T.M."/>
            <person name="Wayne K.J."/>
            <person name="Tettelin H."/>
            <person name="Glass J.I."/>
            <person name="Rusch D."/>
            <person name="Podicherti R."/>
            <person name="Tsui H.-C.T."/>
            <person name="Winkler M.E."/>
        </authorList>
    </citation>
    <scope>NUCLEOTIDE SEQUENCE</scope>
</reference>
<sequence>MRSFNLFTIFFFFYPIYTQELNIRSTLYLQDGIVLDPDSHKPYSDLAIEYYENGQTKVRAHYSRGLINGYWSFYYDNGQLESRGRYYMLREENLEGIPEDGRVGKWTFWHKNGAKKGMGMYKDGKMDGYWTTWYNNGYKQTEGRYWNGRMHGKWISWYSNGIKQEEGLYNIGYIDGKWNFWNTLGNILEEGEYATGRPQG</sequence>
<dbReference type="InterPro" id="IPR011652">
    <property type="entry name" value="MORN_2"/>
</dbReference>
<dbReference type="Gene3D" id="3.90.930.1">
    <property type="match status" value="1"/>
</dbReference>
<accession>A0A381V3S5</accession>
<dbReference type="Pfam" id="PF07661">
    <property type="entry name" value="MORN_2"/>
    <property type="match status" value="4"/>
</dbReference>
<evidence type="ECO:0008006" key="2">
    <source>
        <dbReference type="Google" id="ProtNLM"/>
    </source>
</evidence>
<dbReference type="Gene3D" id="2.20.110.10">
    <property type="entry name" value="Histone H3 K4-specific methyltransferase SET7/9 N-terminal domain"/>
    <property type="match status" value="2"/>
</dbReference>
<gene>
    <name evidence="1" type="ORF">METZ01_LOCUS87708</name>
</gene>
<proteinExistence type="predicted"/>
<protein>
    <recommendedName>
        <fullName evidence="2">Toxin-antitoxin system YwqK family antitoxin</fullName>
    </recommendedName>
</protein>
<name>A0A381V3S5_9ZZZZ</name>
<organism evidence="1">
    <name type="scientific">marine metagenome</name>
    <dbReference type="NCBI Taxonomy" id="408172"/>
    <lineage>
        <taxon>unclassified sequences</taxon>
        <taxon>metagenomes</taxon>
        <taxon>ecological metagenomes</taxon>
    </lineage>
</organism>
<dbReference type="AlphaFoldDB" id="A0A381V3S5"/>
<dbReference type="SUPFAM" id="SSF82185">
    <property type="entry name" value="Histone H3 K4-specific methyltransferase SET7/9 N-terminal domain"/>
    <property type="match status" value="2"/>
</dbReference>
<evidence type="ECO:0000313" key="1">
    <source>
        <dbReference type="EMBL" id="SVA34854.1"/>
    </source>
</evidence>